<dbReference type="Pfam" id="PF00775">
    <property type="entry name" value="Dioxygenase_C"/>
    <property type="match status" value="1"/>
</dbReference>
<keyword evidence="5" id="KW-0560">Oxidoreductase</keyword>
<dbReference type="NCBIfam" id="TIGR02438">
    <property type="entry name" value="catachol_actin"/>
    <property type="match status" value="1"/>
</dbReference>
<evidence type="ECO:0000256" key="1">
    <source>
        <dbReference type="ARBA" id="ARBA00001965"/>
    </source>
</evidence>
<dbReference type="InterPro" id="IPR043029">
    <property type="entry name" value="1_2-CTD_multi_dom"/>
</dbReference>
<comment type="caution">
    <text evidence="9">The sequence shown here is derived from an EMBL/GenBank/DDBJ whole genome shotgun (WGS) entry which is preliminary data.</text>
</comment>
<organism evidence="9 10">
    <name type="scientific">Streptomyces yaizuensis</name>
    <dbReference type="NCBI Taxonomy" id="2989713"/>
    <lineage>
        <taxon>Bacteria</taxon>
        <taxon>Bacillati</taxon>
        <taxon>Actinomycetota</taxon>
        <taxon>Actinomycetes</taxon>
        <taxon>Kitasatosporales</taxon>
        <taxon>Streptomycetaceae</taxon>
        <taxon>Streptomyces</taxon>
    </lineage>
</organism>
<evidence type="ECO:0000256" key="5">
    <source>
        <dbReference type="ARBA" id="ARBA00023002"/>
    </source>
</evidence>
<sequence length="330" mass="35552">MTDILTEAAAEAAAEQATAAASGAAATERFRSRQRTESATADPNTADPSTADTTDTSHTTRVNALVSELLAAAHDIIRHHQVTYAEYDALKSWLIQVGEDGEWPLFLDVWLEHVVEEVAHESRRGSKGTIEGPYYVPGSPLLPATAALPMRDGEQGTPLAFQGQVTDVDGAPLAGASVEIWQADADGYYSQFAPGLPEWNLRGTVTADDEGRFRIHTVEPAPYRIPTDGSCGRLITAAGWHAWRPAHLHLKVSAPGHRLITTQLYFRGGEHVSDDIASAVKPELVLDPVPAADGDGRRVTYDFVLDKLGTSDPSDPSDEFDTLDTFDKVG</sequence>
<dbReference type="PANTHER" id="PTHR33711">
    <property type="entry name" value="DIOXYGENASE, PUTATIVE (AFU_ORTHOLOGUE AFUA_2G02910)-RELATED"/>
    <property type="match status" value="1"/>
</dbReference>
<gene>
    <name evidence="9" type="primary">catA</name>
    <name evidence="9" type="ORF">SYYSPA8_14210</name>
</gene>
<evidence type="ECO:0000313" key="10">
    <source>
        <dbReference type="Proteomes" id="UP001291653"/>
    </source>
</evidence>
<keyword evidence="6" id="KW-0408">Iron</keyword>
<evidence type="ECO:0000256" key="7">
    <source>
        <dbReference type="SAM" id="MobiDB-lite"/>
    </source>
</evidence>
<evidence type="ECO:0000313" key="9">
    <source>
        <dbReference type="EMBL" id="GLF95461.1"/>
    </source>
</evidence>
<dbReference type="InterPro" id="IPR012800">
    <property type="entry name" value="Cchol_dOase_actb"/>
</dbReference>
<accession>A0ABQ5NYM4</accession>
<proteinExistence type="inferred from homology"/>
<name>A0ABQ5NYM4_9ACTN</name>
<evidence type="ECO:0000259" key="8">
    <source>
        <dbReference type="PROSITE" id="PS00083"/>
    </source>
</evidence>
<dbReference type="InterPro" id="IPR050770">
    <property type="entry name" value="Intradiol_RC_Dioxygenase"/>
</dbReference>
<dbReference type="RefSeq" id="WP_323447523.1">
    <property type="nucleotide sequence ID" value="NZ_BSBI01000005.1"/>
</dbReference>
<evidence type="ECO:0000256" key="3">
    <source>
        <dbReference type="ARBA" id="ARBA00022723"/>
    </source>
</evidence>
<evidence type="ECO:0000256" key="4">
    <source>
        <dbReference type="ARBA" id="ARBA00022964"/>
    </source>
</evidence>
<keyword evidence="10" id="KW-1185">Reference proteome</keyword>
<dbReference type="InterPro" id="IPR015889">
    <property type="entry name" value="Intradiol_dOase_core"/>
</dbReference>
<feature type="compositionally biased region" description="Low complexity" evidence="7">
    <location>
        <begin position="39"/>
        <end position="58"/>
    </location>
</feature>
<protein>
    <submittedName>
        <fullName evidence="9">Catechol 1,2-dioxygenase</fullName>
    </submittedName>
</protein>
<dbReference type="InterPro" id="IPR000627">
    <property type="entry name" value="Intradiol_dOase_C"/>
</dbReference>
<feature type="region of interest" description="Disordered" evidence="7">
    <location>
        <begin position="18"/>
        <end position="58"/>
    </location>
</feature>
<reference evidence="9 10" key="1">
    <citation type="submission" date="2022-10" db="EMBL/GenBank/DDBJ databases">
        <title>Draft genome sequence of Streptomyces sp. YSPA8.</title>
        <authorList>
            <person name="Moriuchi R."/>
            <person name="Dohra H."/>
            <person name="Yamamura H."/>
            <person name="Kodani S."/>
        </authorList>
    </citation>
    <scope>NUCLEOTIDE SEQUENCE [LARGE SCALE GENOMIC DNA]</scope>
    <source>
        <strain evidence="9 10">YSPA8</strain>
    </source>
</reference>
<dbReference type="PANTHER" id="PTHR33711:SF7">
    <property type="entry name" value="INTRADIOL RING-CLEAVAGE DIOXYGENASES DOMAIN-CONTAINING PROTEIN-RELATED"/>
    <property type="match status" value="1"/>
</dbReference>
<dbReference type="Pfam" id="PF04444">
    <property type="entry name" value="Dioxygenase_N"/>
    <property type="match status" value="1"/>
</dbReference>
<feature type="region of interest" description="Disordered" evidence="7">
    <location>
        <begin position="310"/>
        <end position="330"/>
    </location>
</feature>
<feature type="compositionally biased region" description="Low complexity" evidence="7">
    <location>
        <begin position="18"/>
        <end position="27"/>
    </location>
</feature>
<evidence type="ECO:0000256" key="2">
    <source>
        <dbReference type="ARBA" id="ARBA00007825"/>
    </source>
</evidence>
<dbReference type="Gene3D" id="6.10.10.40">
    <property type="entry name" value="Catechol 1,2-dioxygenase multimerisation domain-like"/>
    <property type="match status" value="1"/>
</dbReference>
<keyword evidence="4" id="KW-0223">Dioxygenase</keyword>
<dbReference type="Gene3D" id="2.60.130.10">
    <property type="entry name" value="Aromatic compound dioxygenase"/>
    <property type="match status" value="1"/>
</dbReference>
<dbReference type="Proteomes" id="UP001291653">
    <property type="component" value="Unassembled WGS sequence"/>
</dbReference>
<feature type="compositionally biased region" description="Acidic residues" evidence="7">
    <location>
        <begin position="315"/>
        <end position="324"/>
    </location>
</feature>
<keyword evidence="3" id="KW-0479">Metal-binding</keyword>
<dbReference type="SUPFAM" id="SSF49482">
    <property type="entry name" value="Aromatic compound dioxygenase"/>
    <property type="match status" value="1"/>
</dbReference>
<dbReference type="PROSITE" id="PS00083">
    <property type="entry name" value="INTRADIOL_DIOXYGENAS"/>
    <property type="match status" value="1"/>
</dbReference>
<feature type="domain" description="Intradiol ring-cleavage dioxygenases" evidence="8">
    <location>
        <begin position="161"/>
        <end position="189"/>
    </location>
</feature>
<comment type="similarity">
    <text evidence="2">Belongs to the intradiol ring-cleavage dioxygenase family.</text>
</comment>
<comment type="cofactor">
    <cofactor evidence="1">
        <name>Fe(3+)</name>
        <dbReference type="ChEBI" id="CHEBI:29034"/>
    </cofactor>
</comment>
<dbReference type="InterPro" id="IPR007535">
    <property type="entry name" value="Catechol_dOase_N"/>
</dbReference>
<dbReference type="EMBL" id="BSBI01000005">
    <property type="protein sequence ID" value="GLF95461.1"/>
    <property type="molecule type" value="Genomic_DNA"/>
</dbReference>
<evidence type="ECO:0000256" key="6">
    <source>
        <dbReference type="ARBA" id="ARBA00023004"/>
    </source>
</evidence>